<organism evidence="3 4">
    <name type="scientific">Pseudoglutamicibacter cumminsii</name>
    <dbReference type="NCBI Taxonomy" id="156979"/>
    <lineage>
        <taxon>Bacteria</taxon>
        <taxon>Bacillati</taxon>
        <taxon>Actinomycetota</taxon>
        <taxon>Actinomycetes</taxon>
        <taxon>Micrococcales</taxon>
        <taxon>Micrococcaceae</taxon>
        <taxon>Pseudoglutamicibacter</taxon>
    </lineage>
</organism>
<gene>
    <name evidence="3" type="ORF">CAY35_05910</name>
</gene>
<accession>A0ABX5L4U5</accession>
<dbReference type="EMBL" id="QFWG01000006">
    <property type="protein sequence ID" value="PWI27742.1"/>
    <property type="molecule type" value="Genomic_DNA"/>
</dbReference>
<dbReference type="InterPro" id="IPR051908">
    <property type="entry name" value="Ribosomal_N-acetyltransferase"/>
</dbReference>
<dbReference type="PROSITE" id="PS51186">
    <property type="entry name" value="GNAT"/>
    <property type="match status" value="1"/>
</dbReference>
<dbReference type="PANTHER" id="PTHR43441">
    <property type="entry name" value="RIBOSOMAL-PROTEIN-SERINE ACETYLTRANSFERASE"/>
    <property type="match status" value="1"/>
</dbReference>
<evidence type="ECO:0000256" key="1">
    <source>
        <dbReference type="SAM" id="MobiDB-lite"/>
    </source>
</evidence>
<feature type="region of interest" description="Disordered" evidence="1">
    <location>
        <begin position="1"/>
        <end position="33"/>
    </location>
</feature>
<dbReference type="Pfam" id="PF13302">
    <property type="entry name" value="Acetyltransf_3"/>
    <property type="match status" value="1"/>
</dbReference>
<dbReference type="InterPro" id="IPR016181">
    <property type="entry name" value="Acyl_CoA_acyltransferase"/>
</dbReference>
<sequence length="218" mass="23652">MNHAHTTEASAPEPPVQEPGSRPHLRRLRGSDADAVRSAFASCPEMVRQGNVTDADSAARYVAALVNDDDCADAAGVDQTGDDAADSTADACDDKDAFAVVDENDRLWGLVCINRDAANRVGWFWYWMHAATRKRGWTSQAAATVANWALRDGGYERLELGYRANNPGSACVAAAAGFVPEGIERRKFLVKGERIDVHVSGRLLTDPTPQTPELEIVW</sequence>
<dbReference type="PANTHER" id="PTHR43441:SF10">
    <property type="entry name" value="ACETYLTRANSFERASE"/>
    <property type="match status" value="1"/>
</dbReference>
<keyword evidence="4" id="KW-1185">Reference proteome</keyword>
<name>A0ABX5L4U5_9MICC</name>
<proteinExistence type="predicted"/>
<evidence type="ECO:0000313" key="3">
    <source>
        <dbReference type="EMBL" id="PWI27742.1"/>
    </source>
</evidence>
<evidence type="ECO:0000313" key="4">
    <source>
        <dbReference type="Proteomes" id="UP000245514"/>
    </source>
</evidence>
<dbReference type="RefSeq" id="WP_109303749.1">
    <property type="nucleotide sequence ID" value="NZ_QFWG01000006.1"/>
</dbReference>
<comment type="caution">
    <text evidence="3">The sequence shown here is derived from an EMBL/GenBank/DDBJ whole genome shotgun (WGS) entry which is preliminary data.</text>
</comment>
<protein>
    <submittedName>
        <fullName evidence="3">GNAT family N-acetyltransferase</fullName>
    </submittedName>
</protein>
<dbReference type="InterPro" id="IPR000182">
    <property type="entry name" value="GNAT_dom"/>
</dbReference>
<dbReference type="Proteomes" id="UP000245514">
    <property type="component" value="Unassembled WGS sequence"/>
</dbReference>
<evidence type="ECO:0000259" key="2">
    <source>
        <dbReference type="PROSITE" id="PS51186"/>
    </source>
</evidence>
<dbReference type="SUPFAM" id="SSF55729">
    <property type="entry name" value="Acyl-CoA N-acyltransferases (Nat)"/>
    <property type="match status" value="1"/>
</dbReference>
<reference evidence="3 4" key="1">
    <citation type="submission" date="2018-05" db="EMBL/GenBank/DDBJ databases">
        <title>Draft Genome Sequence of Arthrobacter cumminsii IME1328, Isolated from a Patient Who Suffered from Foot Ulcers in China.</title>
        <authorList>
            <person name="Li M."/>
            <person name="Jiang Z."/>
            <person name="Sun Q."/>
            <person name="Tong Y."/>
        </authorList>
    </citation>
    <scope>NUCLEOTIDE SEQUENCE [LARGE SCALE GENOMIC DNA]</scope>
    <source>
        <strain evidence="3 4">IME1328</strain>
    </source>
</reference>
<dbReference type="Gene3D" id="3.40.630.30">
    <property type="match status" value="1"/>
</dbReference>
<feature type="domain" description="N-acetyltransferase" evidence="2">
    <location>
        <begin position="45"/>
        <end position="196"/>
    </location>
</feature>